<dbReference type="InterPro" id="IPR050921">
    <property type="entry name" value="T4SS_GSP_E_ATPase"/>
</dbReference>
<evidence type="ECO:0000313" key="4">
    <source>
        <dbReference type="Proteomes" id="UP000190890"/>
    </source>
</evidence>
<protein>
    <submittedName>
        <fullName evidence="3">Twitching mobility protein</fullName>
    </submittedName>
</protein>
<dbReference type="NCBIfam" id="TIGR01420">
    <property type="entry name" value="pilT_fam"/>
    <property type="match status" value="1"/>
</dbReference>
<dbReference type="InterPro" id="IPR001482">
    <property type="entry name" value="T2SS/T4SS_dom"/>
</dbReference>
<dbReference type="EMBL" id="LZZM01000242">
    <property type="protein sequence ID" value="OOM70303.1"/>
    <property type="molecule type" value="Genomic_DNA"/>
</dbReference>
<dbReference type="InterPro" id="IPR027417">
    <property type="entry name" value="P-loop_NTPase"/>
</dbReference>
<dbReference type="Proteomes" id="UP000190890">
    <property type="component" value="Unassembled WGS sequence"/>
</dbReference>
<dbReference type="Pfam" id="PF00437">
    <property type="entry name" value="T2SSE"/>
    <property type="match status" value="1"/>
</dbReference>
<reference evidence="3 4" key="1">
    <citation type="submission" date="2016-05" db="EMBL/GenBank/DDBJ databases">
        <title>Microbial solvent formation.</title>
        <authorList>
            <person name="Poehlein A."/>
            <person name="Montoya Solano J.D."/>
            <person name="Flitsch S."/>
            <person name="Krabben P."/>
            <person name="Duerre P."/>
            <person name="Daniel R."/>
        </authorList>
    </citation>
    <scope>NUCLEOTIDE SEQUENCE [LARGE SCALE GENOMIC DNA]</scope>
    <source>
        <strain evidence="3 4">DSM 2619</strain>
    </source>
</reference>
<evidence type="ECO:0000313" key="3">
    <source>
        <dbReference type="EMBL" id="OOM70303.1"/>
    </source>
</evidence>
<keyword evidence="4" id="KW-1185">Reference proteome</keyword>
<dbReference type="InterPro" id="IPR006321">
    <property type="entry name" value="PilT/PilU"/>
</dbReference>
<feature type="domain" description="Bacterial type II secretion system protein E" evidence="2">
    <location>
        <begin position="199"/>
        <end position="213"/>
    </location>
</feature>
<dbReference type="GO" id="GO:0016887">
    <property type="term" value="F:ATP hydrolysis activity"/>
    <property type="evidence" value="ECO:0007669"/>
    <property type="project" value="InterPro"/>
</dbReference>
<comment type="caution">
    <text evidence="3">The sequence shown here is derived from an EMBL/GenBank/DDBJ whole genome shotgun (WGS) entry which is preliminary data.</text>
</comment>
<dbReference type="Gene3D" id="3.40.50.300">
    <property type="entry name" value="P-loop containing nucleotide triphosphate hydrolases"/>
    <property type="match status" value="1"/>
</dbReference>
<dbReference type="GO" id="GO:0005524">
    <property type="term" value="F:ATP binding"/>
    <property type="evidence" value="ECO:0007669"/>
    <property type="project" value="InterPro"/>
</dbReference>
<organism evidence="3 4">
    <name type="scientific">Clostridium puniceum</name>
    <dbReference type="NCBI Taxonomy" id="29367"/>
    <lineage>
        <taxon>Bacteria</taxon>
        <taxon>Bacillati</taxon>
        <taxon>Bacillota</taxon>
        <taxon>Clostridia</taxon>
        <taxon>Eubacteriales</taxon>
        <taxon>Clostridiaceae</taxon>
        <taxon>Clostridium</taxon>
    </lineage>
</organism>
<name>A0A1S8SY02_9CLOT</name>
<dbReference type="PROSITE" id="PS00662">
    <property type="entry name" value="T2SP_E"/>
    <property type="match status" value="1"/>
</dbReference>
<accession>A0A1S8SY02</accession>
<dbReference type="Gene3D" id="3.30.450.90">
    <property type="match status" value="1"/>
</dbReference>
<proteinExistence type="inferred from homology"/>
<gene>
    <name evidence="3" type="primary">pilT</name>
    <name evidence="3" type="ORF">CLPUN_52620</name>
</gene>
<dbReference type="STRING" id="29367.CLPUN_52620"/>
<evidence type="ECO:0000256" key="1">
    <source>
        <dbReference type="ARBA" id="ARBA00006611"/>
    </source>
</evidence>
<dbReference type="PANTHER" id="PTHR30486">
    <property type="entry name" value="TWITCHING MOTILITY PROTEIN PILT"/>
    <property type="match status" value="1"/>
</dbReference>
<sequence length="349" mass="39266">MDGEEFVAKIDKLLDYIDIQYVSDIHITSGLSPMVRIDGKLVKAHEDVIPHEVVGEYIKDLIPDKYEEFLEKGEIDFKYNGLEKCNFRVNVYRCKESYSICMRVINLAIPKLKNLSNVPALKAFTELKDGLVLVTGATGSGKSTTLAAMVNEINMTEKKHIITLEEPIEYIYKSNNSLVNQREVGQDTKSYAMGLRAALRQDPDVILIGEMRDTETIEIALRAAQTGHLVFSTLHNMGAANSIYRIINSFEAGYQNEVKIQLSSLLRGVISQTLLPKASGQGRTAAMEIMVCTPSIKNLIREGNYEQINSFIQIGAKFGMQTIDMDLKRLVNSNIISREEYESWIKNNK</sequence>
<dbReference type="AlphaFoldDB" id="A0A1S8SY02"/>
<evidence type="ECO:0000259" key="2">
    <source>
        <dbReference type="PROSITE" id="PS00662"/>
    </source>
</evidence>
<comment type="similarity">
    <text evidence="1">Belongs to the GSP E family.</text>
</comment>
<dbReference type="CDD" id="cd01131">
    <property type="entry name" value="PilT"/>
    <property type="match status" value="1"/>
</dbReference>
<dbReference type="SUPFAM" id="SSF52540">
    <property type="entry name" value="P-loop containing nucleoside triphosphate hydrolases"/>
    <property type="match status" value="1"/>
</dbReference>